<name>A0ABX1SPB6_9PSEU</name>
<reference evidence="4 5" key="1">
    <citation type="submission" date="2020-04" db="EMBL/GenBank/DDBJ databases">
        <authorList>
            <person name="Klaysubun C."/>
            <person name="Duangmal K."/>
            <person name="Lipun K."/>
        </authorList>
    </citation>
    <scope>NUCLEOTIDE SEQUENCE [LARGE SCALE GENOMIC DNA]</scope>
    <source>
        <strain evidence="4 5">K10HN5</strain>
    </source>
</reference>
<dbReference type="PROSITE" id="PS01124">
    <property type="entry name" value="HTH_ARAC_FAMILY_2"/>
    <property type="match status" value="1"/>
</dbReference>
<dbReference type="InterPro" id="IPR009057">
    <property type="entry name" value="Homeodomain-like_sf"/>
</dbReference>
<dbReference type="PANTHER" id="PTHR43130">
    <property type="entry name" value="ARAC-FAMILY TRANSCRIPTIONAL REGULATOR"/>
    <property type="match status" value="1"/>
</dbReference>
<keyword evidence="5" id="KW-1185">Reference proteome</keyword>
<dbReference type="Gene3D" id="3.40.50.880">
    <property type="match status" value="1"/>
</dbReference>
<dbReference type="InterPro" id="IPR029062">
    <property type="entry name" value="Class_I_gatase-like"/>
</dbReference>
<comment type="caution">
    <text evidence="4">The sequence shown here is derived from an EMBL/GenBank/DDBJ whole genome shotgun (WGS) entry which is preliminary data.</text>
</comment>
<gene>
    <name evidence="4" type="ORF">HF526_32500</name>
</gene>
<evidence type="ECO:0000256" key="1">
    <source>
        <dbReference type="ARBA" id="ARBA00023015"/>
    </source>
</evidence>
<dbReference type="InterPro" id="IPR052158">
    <property type="entry name" value="INH-QAR"/>
</dbReference>
<feature type="domain" description="HTH araC/xylS-type" evidence="3">
    <location>
        <begin position="222"/>
        <end position="320"/>
    </location>
</feature>
<dbReference type="PANTHER" id="PTHR43130:SF11">
    <property type="entry name" value="TRANSCRIPTIONAL REGULATORY PROTEIN"/>
    <property type="match status" value="1"/>
</dbReference>
<dbReference type="RefSeq" id="WP_169385489.1">
    <property type="nucleotide sequence ID" value="NZ_JAAXLA010000112.1"/>
</dbReference>
<dbReference type="Pfam" id="PF12833">
    <property type="entry name" value="HTH_18"/>
    <property type="match status" value="1"/>
</dbReference>
<sequence length="324" mass="34577">MRVAMLAIDGAFDSGLATVADVLETANVLRDEIERPPPPWEVTVVGTRRQVRTAAGMRVTTTSVEELDAPPQLLVAPALGVRQSAAVVETVGAARNRPLLDLLARCRSEGIELAGACTGAFFLAESGVLEEQPATTSWWLGPTFRARYPGVDLDTGQTLVRGEGVSTAGAAFAHIDLALSLVHTQSPALADLIARYLLIGDRASQASFAVPTMLARNSPEMATFERWVRSHLDGPIRISAAAAAIGLSERTLQRVTAATVGMSPVEFVNEVRLDEAAFLLRSSTLTADAVAARVGFQNAGTLRALVRRRRGMTIRELRRGATRA</sequence>
<dbReference type="Gene3D" id="1.10.10.60">
    <property type="entry name" value="Homeodomain-like"/>
    <property type="match status" value="1"/>
</dbReference>
<dbReference type="SUPFAM" id="SSF46689">
    <property type="entry name" value="Homeodomain-like"/>
    <property type="match status" value="1"/>
</dbReference>
<accession>A0ABX1SPB6</accession>
<proteinExistence type="predicted"/>
<dbReference type="SMART" id="SM00342">
    <property type="entry name" value="HTH_ARAC"/>
    <property type="match status" value="1"/>
</dbReference>
<organism evidence="4 5">
    <name type="scientific">Pseudonocardia acidicola</name>
    <dbReference type="NCBI Taxonomy" id="2724939"/>
    <lineage>
        <taxon>Bacteria</taxon>
        <taxon>Bacillati</taxon>
        <taxon>Actinomycetota</taxon>
        <taxon>Actinomycetes</taxon>
        <taxon>Pseudonocardiales</taxon>
        <taxon>Pseudonocardiaceae</taxon>
        <taxon>Pseudonocardia</taxon>
    </lineage>
</organism>
<evidence type="ECO:0000256" key="2">
    <source>
        <dbReference type="ARBA" id="ARBA00023163"/>
    </source>
</evidence>
<keyword evidence="2" id="KW-0804">Transcription</keyword>
<evidence type="ECO:0000313" key="4">
    <source>
        <dbReference type="EMBL" id="NMI01984.1"/>
    </source>
</evidence>
<evidence type="ECO:0000313" key="5">
    <source>
        <dbReference type="Proteomes" id="UP000820669"/>
    </source>
</evidence>
<dbReference type="Proteomes" id="UP000820669">
    <property type="component" value="Unassembled WGS sequence"/>
</dbReference>
<dbReference type="InterPro" id="IPR018060">
    <property type="entry name" value="HTH_AraC"/>
</dbReference>
<dbReference type="EMBL" id="JAAXLA010000112">
    <property type="protein sequence ID" value="NMI01984.1"/>
    <property type="molecule type" value="Genomic_DNA"/>
</dbReference>
<keyword evidence="1" id="KW-0805">Transcription regulation</keyword>
<evidence type="ECO:0000259" key="3">
    <source>
        <dbReference type="PROSITE" id="PS01124"/>
    </source>
</evidence>
<protein>
    <submittedName>
        <fullName evidence="4">Helix-turn-helix domain-containing protein</fullName>
    </submittedName>
</protein>
<dbReference type="SUPFAM" id="SSF52317">
    <property type="entry name" value="Class I glutamine amidotransferase-like"/>
    <property type="match status" value="1"/>
</dbReference>